<dbReference type="Proteomes" id="UP000314983">
    <property type="component" value="Chromosome 16"/>
</dbReference>
<dbReference type="SUPFAM" id="SSF51735">
    <property type="entry name" value="NAD(P)-binding Rossmann-fold domains"/>
    <property type="match status" value="1"/>
</dbReference>
<evidence type="ECO:0008006" key="3">
    <source>
        <dbReference type="Google" id="ProtNLM"/>
    </source>
</evidence>
<dbReference type="Gene3D" id="3.40.50.720">
    <property type="entry name" value="NAD(P)-binding Rossmann-like Domain"/>
    <property type="match status" value="1"/>
</dbReference>
<reference evidence="1" key="2">
    <citation type="submission" date="2025-08" db="UniProtKB">
        <authorList>
            <consortium name="Ensembl"/>
        </authorList>
    </citation>
    <scope>IDENTIFICATION</scope>
</reference>
<protein>
    <recommendedName>
        <fullName evidence="3">NAD-dependent epimerase/dehydratase domain-containing protein</fullName>
    </recommendedName>
</protein>
<dbReference type="AlphaFoldDB" id="A0AAY5EAX0"/>
<sequence>MEAKMEPKCVLVTGGSGLVGKAIERIVIEEGGSRKGEEWIFVSSKDADLM</sequence>
<reference evidence="1" key="3">
    <citation type="submission" date="2025-09" db="UniProtKB">
        <authorList>
            <consortium name="Ensembl"/>
        </authorList>
    </citation>
    <scope>IDENTIFICATION</scope>
</reference>
<reference evidence="1 2" key="1">
    <citation type="submission" date="2020-05" db="EMBL/GenBank/DDBJ databases">
        <title>Electrophorus electricus (electric eel) genome, fEleEle1, primary haplotype.</title>
        <authorList>
            <person name="Myers G."/>
            <person name="Meyer A."/>
            <person name="Fedrigo O."/>
            <person name="Formenti G."/>
            <person name="Rhie A."/>
            <person name="Tracey A."/>
            <person name="Sims Y."/>
            <person name="Jarvis E.D."/>
        </authorList>
    </citation>
    <scope>NUCLEOTIDE SEQUENCE [LARGE SCALE GENOMIC DNA]</scope>
</reference>
<name>A0AAY5EAX0_ELEEL</name>
<evidence type="ECO:0000313" key="1">
    <source>
        <dbReference type="Ensembl" id="ENSEEEP00000054065.1"/>
    </source>
</evidence>
<evidence type="ECO:0000313" key="2">
    <source>
        <dbReference type="Proteomes" id="UP000314983"/>
    </source>
</evidence>
<dbReference type="Ensembl" id="ENSEEET00000058067.1">
    <property type="protein sequence ID" value="ENSEEEP00000054065.1"/>
    <property type="gene ID" value="ENSEEEG00000026812.1"/>
</dbReference>
<dbReference type="InterPro" id="IPR036291">
    <property type="entry name" value="NAD(P)-bd_dom_sf"/>
</dbReference>
<organism evidence="1 2">
    <name type="scientific">Electrophorus electricus</name>
    <name type="common">Electric eel</name>
    <name type="synonym">Gymnotus electricus</name>
    <dbReference type="NCBI Taxonomy" id="8005"/>
    <lineage>
        <taxon>Eukaryota</taxon>
        <taxon>Metazoa</taxon>
        <taxon>Chordata</taxon>
        <taxon>Craniata</taxon>
        <taxon>Vertebrata</taxon>
        <taxon>Euteleostomi</taxon>
        <taxon>Actinopterygii</taxon>
        <taxon>Neopterygii</taxon>
        <taxon>Teleostei</taxon>
        <taxon>Ostariophysi</taxon>
        <taxon>Gymnotiformes</taxon>
        <taxon>Gymnotoidei</taxon>
        <taxon>Gymnotidae</taxon>
        <taxon>Electrophorus</taxon>
    </lineage>
</organism>
<dbReference type="GeneTree" id="ENSGT00980000202616"/>
<accession>A0AAY5EAX0</accession>
<proteinExistence type="predicted"/>
<keyword evidence="2" id="KW-1185">Reference proteome</keyword>